<dbReference type="EMBL" id="PSQE01000001">
    <property type="protein sequence ID" value="RHN77509.1"/>
    <property type="molecule type" value="Genomic_DNA"/>
</dbReference>
<dbReference type="Proteomes" id="UP000265566">
    <property type="component" value="Chromosome 1"/>
</dbReference>
<proteinExistence type="predicted"/>
<comment type="caution">
    <text evidence="1">The sequence shown here is derived from an EMBL/GenBank/DDBJ whole genome shotgun (WGS) entry which is preliminary data.</text>
</comment>
<dbReference type="Gramene" id="rna973">
    <property type="protein sequence ID" value="RHN77509.1"/>
    <property type="gene ID" value="gene973"/>
</dbReference>
<accession>A0A396JH17</accession>
<protein>
    <submittedName>
        <fullName evidence="1">Uncharacterized protein</fullName>
    </submittedName>
</protein>
<gene>
    <name evidence="1" type="ORF">MtrunA17_Chr1g0155571</name>
</gene>
<organism evidence="1 2">
    <name type="scientific">Medicago truncatula</name>
    <name type="common">Barrel medic</name>
    <name type="synonym">Medicago tribuloides</name>
    <dbReference type="NCBI Taxonomy" id="3880"/>
    <lineage>
        <taxon>Eukaryota</taxon>
        <taxon>Viridiplantae</taxon>
        <taxon>Streptophyta</taxon>
        <taxon>Embryophyta</taxon>
        <taxon>Tracheophyta</taxon>
        <taxon>Spermatophyta</taxon>
        <taxon>Magnoliopsida</taxon>
        <taxon>eudicotyledons</taxon>
        <taxon>Gunneridae</taxon>
        <taxon>Pentapetalae</taxon>
        <taxon>rosids</taxon>
        <taxon>fabids</taxon>
        <taxon>Fabales</taxon>
        <taxon>Fabaceae</taxon>
        <taxon>Papilionoideae</taxon>
        <taxon>50 kb inversion clade</taxon>
        <taxon>NPAAA clade</taxon>
        <taxon>Hologalegina</taxon>
        <taxon>IRL clade</taxon>
        <taxon>Trifolieae</taxon>
        <taxon>Medicago</taxon>
    </lineage>
</organism>
<dbReference type="AlphaFoldDB" id="A0A396JH17"/>
<sequence>MPLFLGESSSDRDRFHFDTSEKGFPTELLVLELASLFETFPRNSISSWRSKTSEPPSR</sequence>
<name>A0A396JH17_MEDTR</name>
<reference evidence="2" key="1">
    <citation type="journal article" date="2018" name="Nat. Plants">
        <title>Whole-genome landscape of Medicago truncatula symbiotic genes.</title>
        <authorList>
            <person name="Pecrix Y."/>
            <person name="Staton S.E."/>
            <person name="Sallet E."/>
            <person name="Lelandais-Briere C."/>
            <person name="Moreau S."/>
            <person name="Carrere S."/>
            <person name="Blein T."/>
            <person name="Jardinaud M.F."/>
            <person name="Latrasse D."/>
            <person name="Zouine M."/>
            <person name="Zahm M."/>
            <person name="Kreplak J."/>
            <person name="Mayjonade B."/>
            <person name="Satge C."/>
            <person name="Perez M."/>
            <person name="Cauet S."/>
            <person name="Marande W."/>
            <person name="Chantry-Darmon C."/>
            <person name="Lopez-Roques C."/>
            <person name="Bouchez O."/>
            <person name="Berard A."/>
            <person name="Debelle F."/>
            <person name="Munos S."/>
            <person name="Bendahmane A."/>
            <person name="Berges H."/>
            <person name="Niebel A."/>
            <person name="Buitink J."/>
            <person name="Frugier F."/>
            <person name="Benhamed M."/>
            <person name="Crespi M."/>
            <person name="Gouzy J."/>
            <person name="Gamas P."/>
        </authorList>
    </citation>
    <scope>NUCLEOTIDE SEQUENCE [LARGE SCALE GENOMIC DNA]</scope>
    <source>
        <strain evidence="2">cv. Jemalong A17</strain>
    </source>
</reference>
<evidence type="ECO:0000313" key="2">
    <source>
        <dbReference type="Proteomes" id="UP000265566"/>
    </source>
</evidence>
<evidence type="ECO:0000313" key="1">
    <source>
        <dbReference type="EMBL" id="RHN77509.1"/>
    </source>
</evidence>